<gene>
    <name evidence="3" type="ORF">FB45DRAFT_1031082</name>
</gene>
<feature type="domain" description="CID" evidence="2">
    <location>
        <begin position="1"/>
        <end position="151"/>
    </location>
</feature>
<sequence length="584" mass="62363">MAELSDFEAALKEVVHAKRLSASKMNNLTEIALKSMQNDTQLVSILYRTHKALQPPAKVSGLYVFDALARAARTQVVKQGLTGDINTPIGNCATFLLKLEGVLEGLIRDMISTAVPESKEKTKKILDIWSKGSTFPPAILVRLKDVINGTEKDNTVKDPRSTAVNPPPMAPVTPAPVPAPVLDPQATLLALLTQAAAQANNAGQTPTNIAANPQMSVLQQLALKANLGNIPTPAQAPPVPVYSEQNFLGRPSPISPPSYRDEPYGAVRRDSRFDPAQDNGRNHGSFRGGFRGRGRGEGRGWDDRERYNKDTDRSPPRRARSSRSRSPPSRYRRDVKPYSPPRRPSLASLPNTVPPDTGKDEFGRDIRSASPSPLTPSAFPVAPLVPTHQPVPPPPIPMATPGVVGTQNVARPLGALTAGAAALTSNHDQMLSLTPSVDANTAPDAHAHAGTVVNVPSNKIPPGGQGLENFSLTTFDFTAPSSWDALGKMWQFTKGYAPSQNELLQFVMSGGIMPPPQQQQQQQLQSIQHGGQTGWVVPRRGGMRGRGGFGRGRGHYGGGGYARDGYAGGETDAIVLGGGDEGQQ</sequence>
<feature type="region of interest" description="Disordered" evidence="1">
    <location>
        <begin position="232"/>
        <end position="364"/>
    </location>
</feature>
<evidence type="ECO:0000313" key="3">
    <source>
        <dbReference type="EMBL" id="KAJ7623137.1"/>
    </source>
</evidence>
<protein>
    <recommendedName>
        <fullName evidence="2">CID domain-containing protein</fullName>
    </recommendedName>
</protein>
<comment type="caution">
    <text evidence="3">The sequence shown here is derived from an EMBL/GenBank/DDBJ whole genome shotgun (WGS) entry which is preliminary data.</text>
</comment>
<reference evidence="3" key="1">
    <citation type="submission" date="2023-03" db="EMBL/GenBank/DDBJ databases">
        <title>Massive genome expansion in bonnet fungi (Mycena s.s.) driven by repeated elements and novel gene families across ecological guilds.</title>
        <authorList>
            <consortium name="Lawrence Berkeley National Laboratory"/>
            <person name="Harder C.B."/>
            <person name="Miyauchi S."/>
            <person name="Viragh M."/>
            <person name="Kuo A."/>
            <person name="Thoen E."/>
            <person name="Andreopoulos B."/>
            <person name="Lu D."/>
            <person name="Skrede I."/>
            <person name="Drula E."/>
            <person name="Henrissat B."/>
            <person name="Morin E."/>
            <person name="Kohler A."/>
            <person name="Barry K."/>
            <person name="LaButti K."/>
            <person name="Morin E."/>
            <person name="Salamov A."/>
            <person name="Lipzen A."/>
            <person name="Mereny Z."/>
            <person name="Hegedus B."/>
            <person name="Baldrian P."/>
            <person name="Stursova M."/>
            <person name="Weitz H."/>
            <person name="Taylor A."/>
            <person name="Grigoriev I.V."/>
            <person name="Nagy L.G."/>
            <person name="Martin F."/>
            <person name="Kauserud H."/>
        </authorList>
    </citation>
    <scope>NUCLEOTIDE SEQUENCE</scope>
    <source>
        <strain evidence="3">9284</strain>
    </source>
</reference>
<accession>A0AAD7BJD8</accession>
<dbReference type="SUPFAM" id="SSF48464">
    <property type="entry name" value="ENTH/VHS domain"/>
    <property type="match status" value="1"/>
</dbReference>
<organism evidence="3 4">
    <name type="scientific">Roridomyces roridus</name>
    <dbReference type="NCBI Taxonomy" id="1738132"/>
    <lineage>
        <taxon>Eukaryota</taxon>
        <taxon>Fungi</taxon>
        <taxon>Dikarya</taxon>
        <taxon>Basidiomycota</taxon>
        <taxon>Agaricomycotina</taxon>
        <taxon>Agaricomycetes</taxon>
        <taxon>Agaricomycetidae</taxon>
        <taxon>Agaricales</taxon>
        <taxon>Marasmiineae</taxon>
        <taxon>Mycenaceae</taxon>
        <taxon>Roridomyces</taxon>
    </lineage>
</organism>
<dbReference type="InterPro" id="IPR008942">
    <property type="entry name" value="ENTH_VHS"/>
</dbReference>
<feature type="compositionally biased region" description="Basic and acidic residues" evidence="1">
    <location>
        <begin position="294"/>
        <end position="315"/>
    </location>
</feature>
<feature type="region of interest" description="Disordered" evidence="1">
    <location>
        <begin position="515"/>
        <end position="541"/>
    </location>
</feature>
<proteinExistence type="predicted"/>
<evidence type="ECO:0000259" key="2">
    <source>
        <dbReference type="PROSITE" id="PS51391"/>
    </source>
</evidence>
<dbReference type="Pfam" id="PF04818">
    <property type="entry name" value="CID"/>
    <property type="match status" value="1"/>
</dbReference>
<name>A0AAD7BJD8_9AGAR</name>
<dbReference type="AlphaFoldDB" id="A0AAD7BJD8"/>
<keyword evidence="4" id="KW-1185">Reference proteome</keyword>
<dbReference type="EMBL" id="JARKIF010000014">
    <property type="protein sequence ID" value="KAJ7623137.1"/>
    <property type="molecule type" value="Genomic_DNA"/>
</dbReference>
<dbReference type="Gene3D" id="1.25.40.90">
    <property type="match status" value="1"/>
</dbReference>
<evidence type="ECO:0000313" key="4">
    <source>
        <dbReference type="Proteomes" id="UP001221142"/>
    </source>
</evidence>
<feature type="compositionally biased region" description="Basic and acidic residues" evidence="1">
    <location>
        <begin position="259"/>
        <end position="275"/>
    </location>
</feature>
<evidence type="ECO:0000256" key="1">
    <source>
        <dbReference type="SAM" id="MobiDB-lite"/>
    </source>
</evidence>
<dbReference type="PROSITE" id="PS51391">
    <property type="entry name" value="CID"/>
    <property type="match status" value="1"/>
</dbReference>
<dbReference type="Proteomes" id="UP001221142">
    <property type="component" value="Unassembled WGS sequence"/>
</dbReference>
<dbReference type="SMART" id="SM00582">
    <property type="entry name" value="RPR"/>
    <property type="match status" value="1"/>
</dbReference>
<dbReference type="InterPro" id="IPR006569">
    <property type="entry name" value="CID_dom"/>
</dbReference>